<evidence type="ECO:0008006" key="3">
    <source>
        <dbReference type="Google" id="ProtNLM"/>
    </source>
</evidence>
<protein>
    <recommendedName>
        <fullName evidence="3">Phage protein</fullName>
    </recommendedName>
</protein>
<proteinExistence type="predicted"/>
<gene>
    <name evidence="1" type="ORF">MOX91_02850</name>
</gene>
<accession>A0ABU4WFS8</accession>
<sequence length="80" mass="9498">MTNQLEKPFSLGRKCKSCKSDIKAVIYKDEDGYFIREECDCQKHNFPPRTKACDLPEYREELRTRIALELQLLKALDRFI</sequence>
<dbReference type="EMBL" id="JALBUT010000002">
    <property type="protein sequence ID" value="MDX8415118.1"/>
    <property type="molecule type" value="Genomic_DNA"/>
</dbReference>
<reference evidence="1 2" key="1">
    <citation type="submission" date="2022-03" db="EMBL/GenBank/DDBJ databases">
        <title>Novel taxa within the pig intestine.</title>
        <authorList>
            <person name="Wylensek D."/>
            <person name="Bishof K."/>
            <person name="Afrizal A."/>
            <person name="Clavel T."/>
        </authorList>
    </citation>
    <scope>NUCLEOTIDE SEQUENCE [LARGE SCALE GENOMIC DNA]</scope>
    <source>
        <strain evidence="1 2">CLA-KB-P66</strain>
    </source>
</reference>
<dbReference type="RefSeq" id="WP_370396562.1">
    <property type="nucleotide sequence ID" value="NZ_JALBUT010000002.1"/>
</dbReference>
<dbReference type="Proteomes" id="UP001275932">
    <property type="component" value="Unassembled WGS sequence"/>
</dbReference>
<evidence type="ECO:0000313" key="2">
    <source>
        <dbReference type="Proteomes" id="UP001275932"/>
    </source>
</evidence>
<organism evidence="1 2">
    <name type="scientific">Intestinicryptomonas porci</name>
    <dbReference type="NCBI Taxonomy" id="2926320"/>
    <lineage>
        <taxon>Bacteria</taxon>
        <taxon>Pseudomonadati</taxon>
        <taxon>Verrucomicrobiota</taxon>
        <taxon>Opitutia</taxon>
        <taxon>Opitutales</taxon>
        <taxon>Intestinicryptomonaceae</taxon>
        <taxon>Intestinicryptomonas</taxon>
    </lineage>
</organism>
<comment type="caution">
    <text evidence="1">The sequence shown here is derived from an EMBL/GenBank/DDBJ whole genome shotgun (WGS) entry which is preliminary data.</text>
</comment>
<evidence type="ECO:0000313" key="1">
    <source>
        <dbReference type="EMBL" id="MDX8415118.1"/>
    </source>
</evidence>
<keyword evidence="2" id="KW-1185">Reference proteome</keyword>
<name>A0ABU4WFS8_9BACT</name>